<feature type="domain" description="DUF397" evidence="1">
    <location>
        <begin position="4"/>
        <end position="56"/>
    </location>
</feature>
<gene>
    <name evidence="2" type="ORF">G3I70_42385</name>
</gene>
<protein>
    <submittedName>
        <fullName evidence="2">DUF397 domain-containing protein</fullName>
    </submittedName>
</protein>
<dbReference type="Proteomes" id="UP000475532">
    <property type="component" value="Unassembled WGS sequence"/>
</dbReference>
<dbReference type="Pfam" id="PF04149">
    <property type="entry name" value="DUF397"/>
    <property type="match status" value="1"/>
</dbReference>
<proteinExistence type="predicted"/>
<name>A0A6L9QUD7_9ACTN</name>
<evidence type="ECO:0000259" key="1">
    <source>
        <dbReference type="Pfam" id="PF04149"/>
    </source>
</evidence>
<evidence type="ECO:0000313" key="3">
    <source>
        <dbReference type="Proteomes" id="UP000475532"/>
    </source>
</evidence>
<evidence type="ECO:0000313" key="2">
    <source>
        <dbReference type="EMBL" id="NEA29105.1"/>
    </source>
</evidence>
<dbReference type="InterPro" id="IPR007278">
    <property type="entry name" value="DUF397"/>
</dbReference>
<sequence>MPIWRKSSRSLAGGDCVEVARLAADRVGFRDSKAAADAPVLSLRPAEARRLVHRIRTDHPLPPDSE</sequence>
<comment type="caution">
    <text evidence="2">The sequence shown here is derived from an EMBL/GenBank/DDBJ whole genome shotgun (WGS) entry which is preliminary data.</text>
</comment>
<accession>A0A6L9QUD7</accession>
<reference evidence="2 3" key="1">
    <citation type="submission" date="2020-01" db="EMBL/GenBank/DDBJ databases">
        <title>Insect and environment-associated Actinomycetes.</title>
        <authorList>
            <person name="Currrie C."/>
            <person name="Chevrette M."/>
            <person name="Carlson C."/>
            <person name="Stubbendieck R."/>
            <person name="Wendt-Pienkowski E."/>
        </authorList>
    </citation>
    <scope>NUCLEOTIDE SEQUENCE [LARGE SCALE GENOMIC DNA]</scope>
    <source>
        <strain evidence="2 3">SID10258</strain>
    </source>
</reference>
<dbReference type="AlphaFoldDB" id="A0A6L9QUD7"/>
<organism evidence="2 3">
    <name type="scientific">Actinomadura bangladeshensis</name>
    <dbReference type="NCBI Taxonomy" id="453573"/>
    <lineage>
        <taxon>Bacteria</taxon>
        <taxon>Bacillati</taxon>
        <taxon>Actinomycetota</taxon>
        <taxon>Actinomycetes</taxon>
        <taxon>Streptosporangiales</taxon>
        <taxon>Thermomonosporaceae</taxon>
        <taxon>Actinomadura</taxon>
    </lineage>
</organism>
<dbReference type="EMBL" id="JAAGLI010001129">
    <property type="protein sequence ID" value="NEA29105.1"/>
    <property type="molecule type" value="Genomic_DNA"/>
</dbReference>